<feature type="compositionally biased region" description="Polar residues" evidence="1">
    <location>
        <begin position="135"/>
        <end position="148"/>
    </location>
</feature>
<protein>
    <submittedName>
        <fullName evidence="2">Uncharacterized protein</fullName>
    </submittedName>
</protein>
<proteinExistence type="predicted"/>
<organism evidence="2">
    <name type="scientific">marine sediment metagenome</name>
    <dbReference type="NCBI Taxonomy" id="412755"/>
    <lineage>
        <taxon>unclassified sequences</taxon>
        <taxon>metagenomes</taxon>
        <taxon>ecological metagenomes</taxon>
    </lineage>
</organism>
<evidence type="ECO:0000256" key="1">
    <source>
        <dbReference type="SAM" id="MobiDB-lite"/>
    </source>
</evidence>
<feature type="region of interest" description="Disordered" evidence="1">
    <location>
        <begin position="208"/>
        <end position="234"/>
    </location>
</feature>
<comment type="caution">
    <text evidence="2">The sequence shown here is derived from an EMBL/GenBank/DDBJ whole genome shotgun (WGS) entry which is preliminary data.</text>
</comment>
<feature type="non-terminal residue" evidence="2">
    <location>
        <position position="234"/>
    </location>
</feature>
<accession>X1FLE7</accession>
<feature type="compositionally biased region" description="Low complexity" evidence="1">
    <location>
        <begin position="177"/>
        <end position="190"/>
    </location>
</feature>
<gene>
    <name evidence="2" type="ORF">S03H2_19512</name>
</gene>
<dbReference type="EMBL" id="BARU01010194">
    <property type="protein sequence ID" value="GAH45797.1"/>
    <property type="molecule type" value="Genomic_DNA"/>
</dbReference>
<sequence>MRRALARGRIFPQYYSTDRRYGRLSLKACALFPLMWVNTDDQGRLSGDPEEIKYAACPNIDHITKADIPELLEELDKNKLIKLYQTSKTQAIQMLDWWQVQRLQWAWPSDYPPPEGWQDRLRYKRGAKEVITENWPSQVSAQVNNNPLSGEGSGERGEFSPLTTPIEKELIRGKGRGNSPEGSGERSPPSLTGLSLIQHLKDTFPQAFGRKANSRETAQLRDLGKKISSAGGAT</sequence>
<evidence type="ECO:0000313" key="2">
    <source>
        <dbReference type="EMBL" id="GAH45797.1"/>
    </source>
</evidence>
<name>X1FLE7_9ZZZZ</name>
<dbReference type="AlphaFoldDB" id="X1FLE7"/>
<feature type="region of interest" description="Disordered" evidence="1">
    <location>
        <begin position="135"/>
        <end position="196"/>
    </location>
</feature>
<reference evidence="2" key="1">
    <citation type="journal article" date="2014" name="Front. Microbiol.">
        <title>High frequency of phylogenetically diverse reductive dehalogenase-homologous genes in deep subseafloor sedimentary metagenomes.</title>
        <authorList>
            <person name="Kawai M."/>
            <person name="Futagami T."/>
            <person name="Toyoda A."/>
            <person name="Takaki Y."/>
            <person name="Nishi S."/>
            <person name="Hori S."/>
            <person name="Arai W."/>
            <person name="Tsubouchi T."/>
            <person name="Morono Y."/>
            <person name="Uchiyama I."/>
            <person name="Ito T."/>
            <person name="Fujiyama A."/>
            <person name="Inagaki F."/>
            <person name="Takami H."/>
        </authorList>
    </citation>
    <scope>NUCLEOTIDE SEQUENCE</scope>
    <source>
        <strain evidence="2">Expedition CK06-06</strain>
    </source>
</reference>